<name>A0A7D9HDM0_PARCT</name>
<keyword evidence="4" id="KW-0812">Transmembrane</keyword>
<dbReference type="InterPro" id="IPR013780">
    <property type="entry name" value="Glyco_hydro_b"/>
</dbReference>
<dbReference type="Pfam" id="PF09261">
    <property type="entry name" value="Alpha-mann_mid"/>
    <property type="match status" value="1"/>
</dbReference>
<comment type="caution">
    <text evidence="17">The sequence shown here is derived from an EMBL/GenBank/DDBJ whole genome shotgun (WGS) entry which is preliminary data.</text>
</comment>
<evidence type="ECO:0000256" key="5">
    <source>
        <dbReference type="ARBA" id="ARBA00022723"/>
    </source>
</evidence>
<dbReference type="Gene3D" id="2.70.98.30">
    <property type="entry name" value="Golgi alpha-mannosidase II, domain 4"/>
    <property type="match status" value="1"/>
</dbReference>
<comment type="catalytic activity">
    <reaction evidence="15">
        <text>N(4)-{beta-D-GlcNAc-(1-&gt;2)-alpha-D-Man-(1-&gt;3)-[alpha-D-Man-(1-&gt;3)-[alpha-D-Man-(1-&gt;6)]-alpha-D-Man-(1-&gt;6)]-beta-D-Man-(1-&gt;4)-beta-D-GlcNAc-(1-&gt;4)-beta-D-GlcNAc}-L-asparaginyl-[protein] + 2 H2O = 2 alpha-D-mannopyranose + an N(4)-{beta-D-GlcNAc-(1-&gt;2)-alpha-D-Man-(1-&gt;3)-[alpha-D-Man-(1-&gt;6)]-beta-D-Man-(1-&gt;4)-beta-D-GlcNAc-(1-&gt;4)-beta-D-GlcNAc}-L-asparaginyl-[protein]</text>
        <dbReference type="Rhea" id="RHEA:56052"/>
        <dbReference type="Rhea" id="RHEA-COMP:14368"/>
        <dbReference type="Rhea" id="RHEA-COMP:14369"/>
        <dbReference type="ChEBI" id="CHEBI:15377"/>
        <dbReference type="ChEBI" id="CHEBI:28729"/>
        <dbReference type="ChEBI" id="CHEBI:60615"/>
        <dbReference type="ChEBI" id="CHEBI:60625"/>
        <dbReference type="EC" id="3.2.1.114"/>
    </reaction>
</comment>
<dbReference type="Proteomes" id="UP001152795">
    <property type="component" value="Unassembled WGS sequence"/>
</dbReference>
<dbReference type="Pfam" id="PF07748">
    <property type="entry name" value="Glyco_hydro_38C"/>
    <property type="match status" value="1"/>
</dbReference>
<dbReference type="Gene3D" id="2.60.40.1180">
    <property type="entry name" value="Golgi alpha-mannosidase II"/>
    <property type="match status" value="1"/>
</dbReference>
<dbReference type="InterPro" id="IPR011013">
    <property type="entry name" value="Gal_mutarotase_sf_dom"/>
</dbReference>
<comment type="pathway">
    <text evidence="2">Protein modification; protein glycosylation.</text>
</comment>
<dbReference type="EMBL" id="CACRXK020000252">
    <property type="protein sequence ID" value="CAB3980047.1"/>
    <property type="molecule type" value="Genomic_DNA"/>
</dbReference>
<evidence type="ECO:0000256" key="9">
    <source>
        <dbReference type="ARBA" id="ARBA00022989"/>
    </source>
</evidence>
<dbReference type="InterPro" id="IPR000602">
    <property type="entry name" value="Glyco_hydro_38_N"/>
</dbReference>
<dbReference type="AlphaFoldDB" id="A0A7D9HDM0"/>
<dbReference type="GO" id="GO:0030246">
    <property type="term" value="F:carbohydrate binding"/>
    <property type="evidence" value="ECO:0007669"/>
    <property type="project" value="InterPro"/>
</dbReference>
<dbReference type="PANTHER" id="PTHR11607:SF3">
    <property type="entry name" value="LYSOSOMAL ALPHA-MANNOSIDASE"/>
    <property type="match status" value="1"/>
</dbReference>
<protein>
    <recommendedName>
        <fullName evidence="16">Alpha-mannosidase</fullName>
        <ecNumber evidence="16">3.2.1.-</ecNumber>
    </recommendedName>
</protein>
<dbReference type="Gene3D" id="1.20.1270.50">
    <property type="entry name" value="Glycoside hydrolase family 38, central domain"/>
    <property type="match status" value="1"/>
</dbReference>
<evidence type="ECO:0000256" key="4">
    <source>
        <dbReference type="ARBA" id="ARBA00022692"/>
    </source>
</evidence>
<keyword evidence="12" id="KW-1015">Disulfide bond</keyword>
<evidence type="ECO:0000313" key="18">
    <source>
        <dbReference type="Proteomes" id="UP001152795"/>
    </source>
</evidence>
<dbReference type="GO" id="GO:0006491">
    <property type="term" value="P:N-glycan processing"/>
    <property type="evidence" value="ECO:0007669"/>
    <property type="project" value="TreeGrafter"/>
</dbReference>
<evidence type="ECO:0000256" key="15">
    <source>
        <dbReference type="ARBA" id="ARBA00093232"/>
    </source>
</evidence>
<gene>
    <name evidence="17" type="ORF">PACLA_8A027397</name>
</gene>
<keyword evidence="13 16" id="KW-0326">Glycosidase</keyword>
<dbReference type="InterPro" id="IPR027291">
    <property type="entry name" value="Glyco_hydro_38_N_sf"/>
</dbReference>
<dbReference type="FunFam" id="2.60.40.1180:FF:000019">
    <property type="entry name" value="Alpha-mannosidase 2"/>
    <property type="match status" value="1"/>
</dbReference>
<evidence type="ECO:0000256" key="2">
    <source>
        <dbReference type="ARBA" id="ARBA00004922"/>
    </source>
</evidence>
<dbReference type="Pfam" id="PF01074">
    <property type="entry name" value="Glyco_hydro_38N"/>
    <property type="match status" value="1"/>
</dbReference>
<dbReference type="InterPro" id="IPR011330">
    <property type="entry name" value="Glyco_hydro/deAcase_b/a-brl"/>
</dbReference>
<sequence length="1142" mass="130925">MRKSIAFFGGALFVVMSLSIYLVVDQLSRMPSYESVIEAQVNRKVIEPLMKIEKDMDRLEEKIKLSQKAVNQLQGDSLKLDDNTVANQRETVPDVDGDTSPRKSFQSLVFVDKENDDGCKFSKTPSGLSSDVKMLDVYDFLPFDNPDGGAWKQGWNVQRDKTEQHLDVFVIPHSHNDPGWIKTLDVYYQDQTRHILDNVVDALALDKRRKFIWAEMSYLSMWWEDADERRKKLFKEQVKNGQLEIVTGGWVMNDEANTHYFAMIDQLIEGQQWLQANIGVKPRAGWAIDPFGHTPTMAYILKRSGFHSMLIQRTHYAVKKYLARRKKLEFMWRQNWDHSSTTDMFCHMMPFYSYDVPHTCGPEPAICCQFDFRRLTGGGISCPWHIPPVKIDNNNVAERAEKLLDQYRKKATLYKSNIVLIPLGDDFRYEMKFETTEQFSNYQKLFDYMNSHPELKVKAQFGTLSDYFDKLWKKTGAKPGTQPLDYPTLSGDFYTYADRDDHYWSGYYTTRPFYKNMDRVLESRLRAAEIIYHLAYSHARKEGVPSFPSSNLFHLLMQARRNLGLFQHHDGITGTAKDHVVVDYGFRLHRSLQDTARIIEDASYFLLHESRNDYKPNDETLTMVQYDEERKGQDGFPTRRILPMKNSKPRKVTLYNSLEDDRVQVVSVYVSTPKIKVTNFSGQLVNFQVSPVFDNDFNPVPDSYQVHFVARIPPLGLATYTIEETSSASSLSSVSLYHFVGDVFVDNSFTVERKDWSGGDIVLENDQLHITFDSSHGMMTKLTTVQDGKTLDLLLAFMTYGTTHTADRSGAYLFLPDGPAQPRIGSHCKMIVFKGKVINELTVKLPLVQHTVRLYNIPGPEGMTVDIENAVDIRDERNKELAMRFTTNIQNNDAFFTDLNGFQMQLHRTLTKLPLQANFYPMPNSAIIQDKTNRLTLHSAQANGVASLKSGTLEVILDRRLSQDDNRGLGQGVQDNKRTPANFRLFVEKLQTKEDQASAGVPLTYHSLASNTISQHLSHPISVLHHSHTDTSTLRPEFAGLTRALPCDMFIVNLRTIQKGLEPEPTEQAALLLRRHGYDCSFPSWCRTTMGKIPLSTLFKDLDINNIQETSLTLMHDGKTVARDSTLDLKPMEIYTYKVKLE</sequence>
<evidence type="ECO:0000256" key="11">
    <source>
        <dbReference type="ARBA" id="ARBA00023136"/>
    </source>
</evidence>
<dbReference type="InterPro" id="IPR011682">
    <property type="entry name" value="Glyco_hydro_38_C"/>
</dbReference>
<keyword evidence="8" id="KW-0735">Signal-anchor</keyword>
<evidence type="ECO:0000256" key="1">
    <source>
        <dbReference type="ARBA" id="ARBA00004323"/>
    </source>
</evidence>
<dbReference type="GO" id="GO:0006013">
    <property type="term" value="P:mannose metabolic process"/>
    <property type="evidence" value="ECO:0007669"/>
    <property type="project" value="InterPro"/>
</dbReference>
<keyword evidence="7 16" id="KW-0862">Zinc</keyword>
<keyword evidence="6 16" id="KW-0378">Hydrolase</keyword>
<dbReference type="OrthoDB" id="10261055at2759"/>
<dbReference type="SUPFAM" id="SSF74650">
    <property type="entry name" value="Galactose mutarotase-like"/>
    <property type="match status" value="1"/>
</dbReference>
<evidence type="ECO:0000256" key="3">
    <source>
        <dbReference type="ARBA" id="ARBA00009792"/>
    </source>
</evidence>
<evidence type="ECO:0000256" key="14">
    <source>
        <dbReference type="ARBA" id="ARBA00059516"/>
    </source>
</evidence>
<comment type="subcellular location">
    <subcellularLocation>
        <location evidence="1">Golgi apparatus membrane</location>
        <topology evidence="1">Single-pass type II membrane protein</topology>
    </subcellularLocation>
</comment>
<dbReference type="Gene3D" id="3.20.110.10">
    <property type="entry name" value="Glycoside hydrolase 38, N terminal domain"/>
    <property type="match status" value="1"/>
</dbReference>
<dbReference type="InterPro" id="IPR050843">
    <property type="entry name" value="Glycosyl_Hydrlase_38"/>
</dbReference>
<keyword evidence="9" id="KW-1133">Transmembrane helix</keyword>
<dbReference type="FunFam" id="3.20.110.10:FF:000003">
    <property type="entry name" value="Alpha-mannosidase"/>
    <property type="match status" value="1"/>
</dbReference>
<keyword evidence="10" id="KW-0333">Golgi apparatus</keyword>
<evidence type="ECO:0000256" key="12">
    <source>
        <dbReference type="ARBA" id="ARBA00023157"/>
    </source>
</evidence>
<dbReference type="InterPro" id="IPR028995">
    <property type="entry name" value="Glyco_hydro_57/38_cen_sf"/>
</dbReference>
<keyword evidence="18" id="KW-1185">Reference proteome</keyword>
<comment type="similarity">
    <text evidence="3 16">Belongs to the glycosyl hydrolase 38 family.</text>
</comment>
<dbReference type="GO" id="GO:0000139">
    <property type="term" value="C:Golgi membrane"/>
    <property type="evidence" value="ECO:0007669"/>
    <property type="project" value="UniProtKB-SubCell"/>
</dbReference>
<reference evidence="17" key="1">
    <citation type="submission" date="2020-04" db="EMBL/GenBank/DDBJ databases">
        <authorList>
            <person name="Alioto T."/>
            <person name="Alioto T."/>
            <person name="Gomez Garrido J."/>
        </authorList>
    </citation>
    <scope>NUCLEOTIDE SEQUENCE</scope>
    <source>
        <strain evidence="17">A484AB</strain>
    </source>
</reference>
<dbReference type="GO" id="GO:0046872">
    <property type="term" value="F:metal ion binding"/>
    <property type="evidence" value="ECO:0007669"/>
    <property type="project" value="UniProtKB-KW"/>
</dbReference>
<evidence type="ECO:0000256" key="10">
    <source>
        <dbReference type="ARBA" id="ARBA00023034"/>
    </source>
</evidence>
<keyword evidence="5 16" id="KW-0479">Metal-binding</keyword>
<dbReference type="InterPro" id="IPR015341">
    <property type="entry name" value="Glyco_hydro_38_cen"/>
</dbReference>
<keyword evidence="11" id="KW-0472">Membrane</keyword>
<dbReference type="CDD" id="cd10809">
    <property type="entry name" value="GH38N_AMII_GMII_SfManIII_like"/>
    <property type="match status" value="1"/>
</dbReference>
<evidence type="ECO:0000256" key="13">
    <source>
        <dbReference type="ARBA" id="ARBA00023295"/>
    </source>
</evidence>
<dbReference type="EC" id="3.2.1.-" evidence="16"/>
<organism evidence="17 18">
    <name type="scientific">Paramuricea clavata</name>
    <name type="common">Red gorgonian</name>
    <name type="synonym">Violescent sea-whip</name>
    <dbReference type="NCBI Taxonomy" id="317549"/>
    <lineage>
        <taxon>Eukaryota</taxon>
        <taxon>Metazoa</taxon>
        <taxon>Cnidaria</taxon>
        <taxon>Anthozoa</taxon>
        <taxon>Octocorallia</taxon>
        <taxon>Malacalcyonacea</taxon>
        <taxon>Plexauridae</taxon>
        <taxon>Paramuricea</taxon>
    </lineage>
</organism>
<evidence type="ECO:0000256" key="7">
    <source>
        <dbReference type="ARBA" id="ARBA00022833"/>
    </source>
</evidence>
<dbReference type="FunFam" id="2.70.98.30:FF:000002">
    <property type="entry name" value="Alpha-mannosidase"/>
    <property type="match status" value="1"/>
</dbReference>
<dbReference type="GO" id="GO:0004572">
    <property type="term" value="F:mannosyl-oligosaccharide 1,3-1,6-alpha-mannosidase activity"/>
    <property type="evidence" value="ECO:0007669"/>
    <property type="project" value="UniProtKB-EC"/>
</dbReference>
<evidence type="ECO:0000256" key="16">
    <source>
        <dbReference type="RuleBase" id="RU361199"/>
    </source>
</evidence>
<comment type="cofactor">
    <cofactor evidence="16">
        <name>Zn(2+)</name>
        <dbReference type="ChEBI" id="CHEBI:29105"/>
    </cofactor>
    <text evidence="16">Binds 1 zinc ion per subunit.</text>
</comment>
<dbReference type="SUPFAM" id="SSF88713">
    <property type="entry name" value="Glycoside hydrolase/deacetylase"/>
    <property type="match status" value="1"/>
</dbReference>
<dbReference type="SMART" id="SM00872">
    <property type="entry name" value="Alpha-mann_mid"/>
    <property type="match status" value="1"/>
</dbReference>
<evidence type="ECO:0000313" key="17">
    <source>
        <dbReference type="EMBL" id="CAB3980047.1"/>
    </source>
</evidence>
<evidence type="ECO:0000256" key="6">
    <source>
        <dbReference type="ARBA" id="ARBA00022801"/>
    </source>
</evidence>
<evidence type="ECO:0000256" key="8">
    <source>
        <dbReference type="ARBA" id="ARBA00022968"/>
    </source>
</evidence>
<dbReference type="PANTHER" id="PTHR11607">
    <property type="entry name" value="ALPHA-MANNOSIDASE"/>
    <property type="match status" value="1"/>
</dbReference>
<dbReference type="FunFam" id="1.20.1270.50:FF:000001">
    <property type="entry name" value="Alpha-mannosidase"/>
    <property type="match status" value="1"/>
</dbReference>
<dbReference type="InterPro" id="IPR037094">
    <property type="entry name" value="Glyco_hydro_38_cen_sf"/>
</dbReference>
<accession>A0A7D9HDM0</accession>
<proteinExistence type="inferred from homology"/>
<dbReference type="SUPFAM" id="SSF88688">
    <property type="entry name" value="Families 57/38 glycoside transferase middle domain"/>
    <property type="match status" value="1"/>
</dbReference>
<comment type="function">
    <text evidence="14">Catalyzes the first committed step in the biosynthesis of complex N-glycans. It controls conversion of high mannose to complex N-glycans; the final hydrolytic step in the N-glycan maturation pathway.</text>
</comment>